<feature type="domain" description="Rho-GAP" evidence="1">
    <location>
        <begin position="29"/>
        <end position="126"/>
    </location>
</feature>
<name>A0ABN9DHJ8_9NEOB</name>
<proteinExistence type="predicted"/>
<dbReference type="Pfam" id="PF00620">
    <property type="entry name" value="RhoGAP"/>
    <property type="match status" value="1"/>
</dbReference>
<dbReference type="PANTHER" id="PTHR46199">
    <property type="entry name" value="RAC GTPASE-ACTIVATING PROTEIN 1"/>
    <property type="match status" value="1"/>
</dbReference>
<feature type="non-terminal residue" evidence="2">
    <location>
        <position position="1"/>
    </location>
</feature>
<keyword evidence="3" id="KW-1185">Reference proteome</keyword>
<dbReference type="InterPro" id="IPR000198">
    <property type="entry name" value="RhoGAP_dom"/>
</dbReference>
<reference evidence="2" key="1">
    <citation type="submission" date="2023-05" db="EMBL/GenBank/DDBJ databases">
        <authorList>
            <person name="Stuckert A."/>
        </authorList>
    </citation>
    <scope>NUCLEOTIDE SEQUENCE</scope>
</reference>
<evidence type="ECO:0000313" key="3">
    <source>
        <dbReference type="Proteomes" id="UP001162483"/>
    </source>
</evidence>
<evidence type="ECO:0000313" key="2">
    <source>
        <dbReference type="EMBL" id="CAI9570617.1"/>
    </source>
</evidence>
<organism evidence="2 3">
    <name type="scientific">Staurois parvus</name>
    <dbReference type="NCBI Taxonomy" id="386267"/>
    <lineage>
        <taxon>Eukaryota</taxon>
        <taxon>Metazoa</taxon>
        <taxon>Chordata</taxon>
        <taxon>Craniata</taxon>
        <taxon>Vertebrata</taxon>
        <taxon>Euteleostomi</taxon>
        <taxon>Amphibia</taxon>
        <taxon>Batrachia</taxon>
        <taxon>Anura</taxon>
        <taxon>Neobatrachia</taxon>
        <taxon>Ranoidea</taxon>
        <taxon>Ranidae</taxon>
        <taxon>Staurois</taxon>
    </lineage>
</organism>
<dbReference type="SUPFAM" id="SSF48350">
    <property type="entry name" value="GTPase activation domain, GAP"/>
    <property type="match status" value="1"/>
</dbReference>
<evidence type="ECO:0000259" key="1">
    <source>
        <dbReference type="PROSITE" id="PS50238"/>
    </source>
</evidence>
<protein>
    <recommendedName>
        <fullName evidence="1">Rho-GAP domain-containing protein</fullName>
    </recommendedName>
</protein>
<dbReference type="InterPro" id="IPR008936">
    <property type="entry name" value="Rho_GTPase_activation_prot"/>
</dbReference>
<accession>A0ABN9DHJ8</accession>
<dbReference type="Proteomes" id="UP001162483">
    <property type="component" value="Unassembled WGS sequence"/>
</dbReference>
<dbReference type="PROSITE" id="PS50238">
    <property type="entry name" value="RHOGAP"/>
    <property type="match status" value="1"/>
</dbReference>
<dbReference type="EMBL" id="CATNWA010014337">
    <property type="protein sequence ID" value="CAI9570617.1"/>
    <property type="molecule type" value="Genomic_DNA"/>
</dbReference>
<dbReference type="PANTHER" id="PTHR46199:SF6">
    <property type="entry name" value="RAC GTPASE ACTIVATING PROTEIN 1"/>
    <property type="match status" value="1"/>
</dbReference>
<gene>
    <name evidence="2" type="ORF">SPARVUS_LOCUS7121636</name>
</gene>
<comment type="caution">
    <text evidence="2">The sequence shown here is derived from an EMBL/GenBank/DDBJ whole genome shotgun (WGS) entry which is preliminary data.</text>
</comment>
<sequence>HPECRDYCPKQCPPGSLPVQHTGLKKGQRLLTDFAPAMPPMVPNLVVQCVNEIEKRGLSERGLYRISGCDRQVKEMKQKLLYGKVKSQQLSKEDIHTICSVLKDFLRSLHEPLLTFSLHAHFLDAA</sequence>
<dbReference type="Gene3D" id="1.10.555.10">
    <property type="entry name" value="Rho GTPase activation protein"/>
    <property type="match status" value="1"/>
</dbReference>
<feature type="non-terminal residue" evidence="2">
    <location>
        <position position="126"/>
    </location>
</feature>
<dbReference type="SMART" id="SM00324">
    <property type="entry name" value="RhoGAP"/>
    <property type="match status" value="1"/>
</dbReference>